<dbReference type="Gene3D" id="2.170.130.10">
    <property type="entry name" value="TonB-dependent receptor, plug domain"/>
    <property type="match status" value="1"/>
</dbReference>
<keyword evidence="5" id="KW-0472">Membrane</keyword>
<dbReference type="EMBL" id="UINC01000915">
    <property type="protein sequence ID" value="SUZ63382.1"/>
    <property type="molecule type" value="Genomic_DNA"/>
</dbReference>
<evidence type="ECO:0008006" key="10">
    <source>
        <dbReference type="Google" id="ProtNLM"/>
    </source>
</evidence>
<name>A0A381P8V8_9ZZZZ</name>
<dbReference type="PANTHER" id="PTHR47234:SF3">
    <property type="entry name" value="SECRETIN_TONB SHORT N-TERMINAL DOMAIN-CONTAINING PROTEIN"/>
    <property type="match status" value="1"/>
</dbReference>
<dbReference type="InterPro" id="IPR039426">
    <property type="entry name" value="TonB-dep_rcpt-like"/>
</dbReference>
<sequence>MNKLIRPAWLAITTVVLAFGALPASVSAQGADEAVEEIVTIGTRRQGRTAIDTAVPIDVFSIEDIDSVSSSDLIDVVRTLVPSFNVSRQAISDGATMIRPPTLRGLDADKTLVLINGKRRHRSALVLLGGFGSHGPDLATIPGISLKSIEVLRDGASALYGSDAVAGVMNFNLRDASEGGEIRIQYGVYDDHAGGTADGGIGSRSTYEGQGGEKDYKVALNFGMPLTDNGFVNVSAELFEAQGTSRAGRYQYGQSAMAEPPSVAALRVDTDVDHDGIASTPTQTRYGPDALTEVYSATGQLLTIRNAIDGIPDDLDERYAKNLCFSEIGYGDCNEMTWGAPNRDGIRVFVNAGIQLSDSSDLYAFFNHNDSNTDGSFYHRRPGIAQFKLSRNQNGEINNPRNMYPGGFTPRFHGNVIDEGLTAGLRGDMDNGLNYDFSTRYGHNTIRYILDNTRNPSMGPESPRTFRPGNLVNDELAFNADFSKEFDVGMDNPMNFAFGLEWREEEYIIEQGDTASWTVGPYGAPDPWNFDVTTAEAAADGETRAMGCYIPNLPFTPGVACDSGDPIHNALPVGSNGFPGYHPTYIGNYARDSVAAYADVEVDVTDQFLFNVAGRYEDFSDFGDNFSWKVASRYTINDMYTIRASVGTGFRAPTPGQISTKNVSTRIDSNGEPVAEGIFPADHPVTSHFGGKLLEAETSQSITIGISATPSDNLTVTLDLYQISLDDRIVLSSDFAVTDAIKAALLAATPSYDAKDIAQVSFFTNDLTTETTGIDLVATYNMDWAGGNTVLSAAANWNSLEISNRVNRGTSAAPTYFVGAESVHDNEHGAPEYRMNLTARHTMNNEMVVTLRGNMYGPYQNATNNALTTISDFSRVVQWDGDVTWDLSEGYRLTLGINNIFNQMPDFDHNNESCCGRDIRTDSLQDWQGTQYYVRGQISF</sequence>
<evidence type="ECO:0000256" key="1">
    <source>
        <dbReference type="ARBA" id="ARBA00004571"/>
    </source>
</evidence>
<protein>
    <recommendedName>
        <fullName evidence="10">TonB-dependent receptor plug domain-containing protein</fullName>
    </recommendedName>
</protein>
<feature type="domain" description="TonB-dependent receptor-like beta-barrel" evidence="7">
    <location>
        <begin position="366"/>
        <end position="900"/>
    </location>
</feature>
<organism evidence="9">
    <name type="scientific">marine metagenome</name>
    <dbReference type="NCBI Taxonomy" id="408172"/>
    <lineage>
        <taxon>unclassified sequences</taxon>
        <taxon>metagenomes</taxon>
        <taxon>ecological metagenomes</taxon>
    </lineage>
</organism>
<dbReference type="Gene3D" id="2.40.170.20">
    <property type="entry name" value="TonB-dependent receptor, beta-barrel domain"/>
    <property type="match status" value="1"/>
</dbReference>
<evidence type="ECO:0000259" key="7">
    <source>
        <dbReference type="Pfam" id="PF00593"/>
    </source>
</evidence>
<evidence type="ECO:0000259" key="8">
    <source>
        <dbReference type="Pfam" id="PF07715"/>
    </source>
</evidence>
<dbReference type="InterPro" id="IPR037066">
    <property type="entry name" value="Plug_dom_sf"/>
</dbReference>
<dbReference type="GO" id="GO:0009279">
    <property type="term" value="C:cell outer membrane"/>
    <property type="evidence" value="ECO:0007669"/>
    <property type="project" value="UniProtKB-SubCell"/>
</dbReference>
<evidence type="ECO:0000313" key="9">
    <source>
        <dbReference type="EMBL" id="SUZ63382.1"/>
    </source>
</evidence>
<evidence type="ECO:0000256" key="2">
    <source>
        <dbReference type="ARBA" id="ARBA00022448"/>
    </source>
</evidence>
<evidence type="ECO:0000256" key="4">
    <source>
        <dbReference type="ARBA" id="ARBA00023077"/>
    </source>
</evidence>
<accession>A0A381P8V8</accession>
<reference evidence="9" key="1">
    <citation type="submission" date="2018-05" db="EMBL/GenBank/DDBJ databases">
        <authorList>
            <person name="Lanie J.A."/>
            <person name="Ng W.-L."/>
            <person name="Kazmierczak K.M."/>
            <person name="Andrzejewski T.M."/>
            <person name="Davidsen T.M."/>
            <person name="Wayne K.J."/>
            <person name="Tettelin H."/>
            <person name="Glass J.I."/>
            <person name="Rusch D."/>
            <person name="Podicherti R."/>
            <person name="Tsui H.-C.T."/>
            <person name="Winkler M.E."/>
        </authorList>
    </citation>
    <scope>NUCLEOTIDE SEQUENCE</scope>
</reference>
<evidence type="ECO:0000256" key="3">
    <source>
        <dbReference type="ARBA" id="ARBA00022692"/>
    </source>
</evidence>
<proteinExistence type="predicted"/>
<dbReference type="InterPro" id="IPR012910">
    <property type="entry name" value="Plug_dom"/>
</dbReference>
<dbReference type="Pfam" id="PF00593">
    <property type="entry name" value="TonB_dep_Rec_b-barrel"/>
    <property type="match status" value="1"/>
</dbReference>
<dbReference type="PANTHER" id="PTHR47234">
    <property type="match status" value="1"/>
</dbReference>
<dbReference type="AlphaFoldDB" id="A0A381P8V8"/>
<dbReference type="InterPro" id="IPR000531">
    <property type="entry name" value="Beta-barrel_TonB"/>
</dbReference>
<dbReference type="InterPro" id="IPR036942">
    <property type="entry name" value="Beta-barrel_TonB_sf"/>
</dbReference>
<dbReference type="SUPFAM" id="SSF56935">
    <property type="entry name" value="Porins"/>
    <property type="match status" value="1"/>
</dbReference>
<evidence type="ECO:0000256" key="5">
    <source>
        <dbReference type="ARBA" id="ARBA00023136"/>
    </source>
</evidence>
<dbReference type="Pfam" id="PF07715">
    <property type="entry name" value="Plug"/>
    <property type="match status" value="1"/>
</dbReference>
<keyword evidence="6" id="KW-0998">Cell outer membrane</keyword>
<keyword evidence="3" id="KW-0812">Transmembrane</keyword>
<evidence type="ECO:0000256" key="6">
    <source>
        <dbReference type="ARBA" id="ARBA00023237"/>
    </source>
</evidence>
<dbReference type="PROSITE" id="PS52016">
    <property type="entry name" value="TONB_DEPENDENT_REC_3"/>
    <property type="match status" value="1"/>
</dbReference>
<feature type="domain" description="TonB-dependent receptor plug" evidence="8">
    <location>
        <begin position="51"/>
        <end position="168"/>
    </location>
</feature>
<keyword evidence="2" id="KW-0813">Transport</keyword>
<keyword evidence="4" id="KW-0798">TonB box</keyword>
<gene>
    <name evidence="9" type="ORF">METZ01_LOCUS16236</name>
</gene>
<comment type="subcellular location">
    <subcellularLocation>
        <location evidence="1">Cell outer membrane</location>
        <topology evidence="1">Multi-pass membrane protein</topology>
    </subcellularLocation>
</comment>